<evidence type="ECO:0000256" key="12">
    <source>
        <dbReference type="ARBA" id="ARBA00031636"/>
    </source>
</evidence>
<reference evidence="14 15" key="1">
    <citation type="journal article" date="2021" name="Int. J. Syst. Evol. Microbiol.">
        <title>Streptococcus vicugnae sp. nov., isolated from faeces of alpacas (Vicugna pacos) and cattle (Bos taurus), Streptococcus zalophi sp. nov., and Streptococcus pacificus sp. nov., isolated from respiratory tract of California sea lions (Zalophus californianus).</title>
        <authorList>
            <person name="Volokhov D.V."/>
            <person name="Zagorodnyaya T.A."/>
            <person name="Shen Z."/>
            <person name="Blom J."/>
            <person name="Furtak V.A."/>
            <person name="Eisenberg T."/>
            <person name="Fan P."/>
            <person name="Jeong K.C."/>
            <person name="Gao Y."/>
            <person name="Zhang S."/>
            <person name="Amselle M."/>
        </authorList>
    </citation>
    <scope>NUCLEOTIDE SEQUENCE [LARGE SCALE GENOMIC DNA]</scope>
    <source>
        <strain evidence="14 15">CSL7591</strain>
    </source>
</reference>
<dbReference type="InterPro" id="IPR002528">
    <property type="entry name" value="MATE_fam"/>
</dbReference>
<accession>A0ABS0ZJN7</accession>
<feature type="transmembrane region" description="Helical" evidence="13">
    <location>
        <begin position="129"/>
        <end position="146"/>
    </location>
</feature>
<gene>
    <name evidence="14" type="ORF">JHK62_03545</name>
</gene>
<feature type="transmembrane region" description="Helical" evidence="13">
    <location>
        <begin position="188"/>
        <end position="210"/>
    </location>
</feature>
<dbReference type="NCBIfam" id="TIGR00797">
    <property type="entry name" value="matE"/>
    <property type="match status" value="1"/>
</dbReference>
<keyword evidence="15" id="KW-1185">Reference proteome</keyword>
<comment type="similarity">
    <text evidence="3">Belongs to the multi antimicrobial extrusion (MATE) (TC 2.A.66.1) family.</text>
</comment>
<evidence type="ECO:0000313" key="14">
    <source>
        <dbReference type="EMBL" id="MBJ8325756.1"/>
    </source>
</evidence>
<dbReference type="InterPro" id="IPR048279">
    <property type="entry name" value="MdtK-like"/>
</dbReference>
<dbReference type="CDD" id="cd13144">
    <property type="entry name" value="MATE_like_4"/>
    <property type="match status" value="1"/>
</dbReference>
<evidence type="ECO:0000256" key="4">
    <source>
        <dbReference type="ARBA" id="ARBA00020268"/>
    </source>
</evidence>
<evidence type="ECO:0000313" key="15">
    <source>
        <dbReference type="Proteomes" id="UP000653045"/>
    </source>
</evidence>
<name>A0ABS0ZJN7_9STRE</name>
<proteinExistence type="inferred from homology"/>
<keyword evidence="11 13" id="KW-0472">Membrane</keyword>
<dbReference type="InterPro" id="IPR050222">
    <property type="entry name" value="MATE_MdtK"/>
</dbReference>
<feature type="transmembrane region" description="Helical" evidence="13">
    <location>
        <begin position="354"/>
        <end position="378"/>
    </location>
</feature>
<evidence type="ECO:0000256" key="8">
    <source>
        <dbReference type="ARBA" id="ARBA00022692"/>
    </source>
</evidence>
<sequence>MGTMSIKKLIFNISLPIMFSMLVQALYNIIDSMFVAQINENALTAISLAFPVQNFRIAVAAGTGVGINALLSKKLGEKDSVGASDAANTGIFLNACHSLIFLAIGLFAVRPLMLFQTSNEVIAGYGQSYLTIICVFSFCAFAQITFERLLQSTGRSVLSMYSQIFGAVLNIILDPILIFGYFGLPAMGVTGAAIATIMAQAMASMLALYLNIKFNKDIQLSLKSILHPIKSTIVKIYSVSIPSTLMVSIGSLMLLIMNQILLGFSTTAVAVFGVYFKLQSFFFMPIFGLNGGLVPVLAYNYGARQKDRINQAIKFAMLLAVTIMVIGLIILELFPKELLSLFNATPKMETIGVAALRTIALSFPMAAVGITISGVFAAFSKSIYSLMTSLYRQLVILSPTAWLLSLTGNVNYVWWAFFVAEVVSMFISLFFFSKIKKGIINTLE</sequence>
<keyword evidence="8 13" id="KW-0812">Transmembrane</keyword>
<evidence type="ECO:0000256" key="10">
    <source>
        <dbReference type="ARBA" id="ARBA00023065"/>
    </source>
</evidence>
<dbReference type="PIRSF" id="PIRSF006603">
    <property type="entry name" value="DinF"/>
    <property type="match status" value="1"/>
</dbReference>
<dbReference type="Pfam" id="PF01554">
    <property type="entry name" value="MatE"/>
    <property type="match status" value="2"/>
</dbReference>
<protein>
    <recommendedName>
        <fullName evidence="4">Probable multidrug resistance protein NorM</fullName>
    </recommendedName>
    <alternativeName>
        <fullName evidence="12">Multidrug-efflux transporter</fullName>
    </alternativeName>
</protein>
<evidence type="ECO:0000256" key="11">
    <source>
        <dbReference type="ARBA" id="ARBA00023136"/>
    </source>
</evidence>
<evidence type="ECO:0000256" key="6">
    <source>
        <dbReference type="ARBA" id="ARBA00022449"/>
    </source>
</evidence>
<feature type="transmembrane region" description="Helical" evidence="13">
    <location>
        <begin position="252"/>
        <end position="276"/>
    </location>
</feature>
<feature type="transmembrane region" description="Helical" evidence="13">
    <location>
        <begin position="390"/>
        <end position="406"/>
    </location>
</feature>
<feature type="transmembrane region" description="Helical" evidence="13">
    <location>
        <begin position="158"/>
        <end position="182"/>
    </location>
</feature>
<dbReference type="Proteomes" id="UP000653045">
    <property type="component" value="Unassembled WGS sequence"/>
</dbReference>
<comment type="subcellular location">
    <subcellularLocation>
        <location evidence="2">Cell membrane</location>
        <topology evidence="2">Multi-pass membrane protein</topology>
    </subcellularLocation>
</comment>
<dbReference type="PANTHER" id="PTHR43298">
    <property type="entry name" value="MULTIDRUG RESISTANCE PROTEIN NORM-RELATED"/>
    <property type="match status" value="1"/>
</dbReference>
<keyword evidence="9 13" id="KW-1133">Transmembrane helix</keyword>
<feature type="transmembrane region" description="Helical" evidence="13">
    <location>
        <begin position="9"/>
        <end position="30"/>
    </location>
</feature>
<feature type="transmembrane region" description="Helical" evidence="13">
    <location>
        <begin position="91"/>
        <end position="109"/>
    </location>
</feature>
<feature type="transmembrane region" description="Helical" evidence="13">
    <location>
        <begin position="50"/>
        <end position="71"/>
    </location>
</feature>
<evidence type="ECO:0000256" key="13">
    <source>
        <dbReference type="SAM" id="Phobius"/>
    </source>
</evidence>
<feature type="transmembrane region" description="Helical" evidence="13">
    <location>
        <begin position="412"/>
        <end position="432"/>
    </location>
</feature>
<dbReference type="EMBL" id="JAENBO010000002">
    <property type="protein sequence ID" value="MBJ8325756.1"/>
    <property type="molecule type" value="Genomic_DNA"/>
</dbReference>
<keyword evidence="7" id="KW-1003">Cell membrane</keyword>
<evidence type="ECO:0000256" key="5">
    <source>
        <dbReference type="ARBA" id="ARBA00022448"/>
    </source>
</evidence>
<comment type="caution">
    <text evidence="14">The sequence shown here is derived from an EMBL/GenBank/DDBJ whole genome shotgun (WGS) entry which is preliminary data.</text>
</comment>
<evidence type="ECO:0000256" key="7">
    <source>
        <dbReference type="ARBA" id="ARBA00022475"/>
    </source>
</evidence>
<evidence type="ECO:0000256" key="9">
    <source>
        <dbReference type="ARBA" id="ARBA00022989"/>
    </source>
</evidence>
<keyword evidence="6" id="KW-0050">Antiport</keyword>
<keyword evidence="5" id="KW-0813">Transport</keyword>
<dbReference type="PANTHER" id="PTHR43298:SF2">
    <property type="entry name" value="FMN_FAD EXPORTER YEEO-RELATED"/>
    <property type="match status" value="1"/>
</dbReference>
<feature type="transmembrane region" description="Helical" evidence="13">
    <location>
        <begin position="315"/>
        <end position="334"/>
    </location>
</feature>
<keyword evidence="10" id="KW-0406">Ion transport</keyword>
<evidence type="ECO:0000256" key="1">
    <source>
        <dbReference type="ARBA" id="ARBA00003408"/>
    </source>
</evidence>
<evidence type="ECO:0000256" key="2">
    <source>
        <dbReference type="ARBA" id="ARBA00004651"/>
    </source>
</evidence>
<organism evidence="14 15">
    <name type="scientific">Streptococcus pacificus</name>
    <dbReference type="NCBI Taxonomy" id="2740577"/>
    <lineage>
        <taxon>Bacteria</taxon>
        <taxon>Bacillati</taxon>
        <taxon>Bacillota</taxon>
        <taxon>Bacilli</taxon>
        <taxon>Lactobacillales</taxon>
        <taxon>Streptococcaceae</taxon>
        <taxon>Streptococcus</taxon>
    </lineage>
</organism>
<comment type="function">
    <text evidence="1">Multidrug efflux pump.</text>
</comment>
<feature type="transmembrane region" description="Helical" evidence="13">
    <location>
        <begin position="282"/>
        <end position="303"/>
    </location>
</feature>
<evidence type="ECO:0000256" key="3">
    <source>
        <dbReference type="ARBA" id="ARBA00010199"/>
    </source>
</evidence>